<feature type="domain" description="DUF4332" evidence="1">
    <location>
        <begin position="8"/>
        <end position="127"/>
    </location>
</feature>
<dbReference type="AlphaFoldDB" id="A0A388JXD3"/>
<organism evidence="2 3">
    <name type="scientific">Chara braunii</name>
    <name type="common">Braun's stonewort</name>
    <dbReference type="NCBI Taxonomy" id="69332"/>
    <lineage>
        <taxon>Eukaryota</taxon>
        <taxon>Viridiplantae</taxon>
        <taxon>Streptophyta</taxon>
        <taxon>Charophyceae</taxon>
        <taxon>Charales</taxon>
        <taxon>Characeae</taxon>
        <taxon>Chara</taxon>
    </lineage>
</organism>
<proteinExistence type="predicted"/>
<protein>
    <recommendedName>
        <fullName evidence="1">DUF4332 domain-containing protein</fullName>
    </recommendedName>
</protein>
<evidence type="ECO:0000313" key="3">
    <source>
        <dbReference type="Proteomes" id="UP000265515"/>
    </source>
</evidence>
<dbReference type="InterPro" id="IPR025567">
    <property type="entry name" value="DUF4332"/>
</dbReference>
<accession>A0A388JXD3</accession>
<evidence type="ECO:0000259" key="1">
    <source>
        <dbReference type="Pfam" id="PF14229"/>
    </source>
</evidence>
<dbReference type="Pfam" id="PF14229">
    <property type="entry name" value="DUF4332"/>
    <property type="match status" value="1"/>
</dbReference>
<name>A0A388JXD3_CHABU</name>
<reference evidence="2 3" key="1">
    <citation type="journal article" date="2018" name="Cell">
        <title>The Chara Genome: Secondary Complexity and Implications for Plant Terrestrialization.</title>
        <authorList>
            <person name="Nishiyama T."/>
            <person name="Sakayama H."/>
            <person name="Vries J.D."/>
            <person name="Buschmann H."/>
            <person name="Saint-Marcoux D."/>
            <person name="Ullrich K.K."/>
            <person name="Haas F.B."/>
            <person name="Vanderstraeten L."/>
            <person name="Becker D."/>
            <person name="Lang D."/>
            <person name="Vosolsobe S."/>
            <person name="Rombauts S."/>
            <person name="Wilhelmsson P.K.I."/>
            <person name="Janitza P."/>
            <person name="Kern R."/>
            <person name="Heyl A."/>
            <person name="Rumpler F."/>
            <person name="Villalobos L.I.A.C."/>
            <person name="Clay J.M."/>
            <person name="Skokan R."/>
            <person name="Toyoda A."/>
            <person name="Suzuki Y."/>
            <person name="Kagoshima H."/>
            <person name="Schijlen E."/>
            <person name="Tajeshwar N."/>
            <person name="Catarino B."/>
            <person name="Hetherington A.J."/>
            <person name="Saltykova A."/>
            <person name="Bonnot C."/>
            <person name="Breuninger H."/>
            <person name="Symeonidi A."/>
            <person name="Radhakrishnan G.V."/>
            <person name="Van Nieuwerburgh F."/>
            <person name="Deforce D."/>
            <person name="Chang C."/>
            <person name="Karol K.G."/>
            <person name="Hedrich R."/>
            <person name="Ulvskov P."/>
            <person name="Glockner G."/>
            <person name="Delwiche C.F."/>
            <person name="Petrasek J."/>
            <person name="Van de Peer Y."/>
            <person name="Friml J."/>
            <person name="Beilby M."/>
            <person name="Dolan L."/>
            <person name="Kohara Y."/>
            <person name="Sugano S."/>
            <person name="Fujiyama A."/>
            <person name="Delaux P.-M."/>
            <person name="Quint M."/>
            <person name="TheiBen G."/>
            <person name="Hagemann M."/>
            <person name="Harholt J."/>
            <person name="Dunand C."/>
            <person name="Zachgo S."/>
            <person name="Langdale J."/>
            <person name="Maumus F."/>
            <person name="Straeten D.V.D."/>
            <person name="Gould S.B."/>
            <person name="Rensing S.A."/>
        </authorList>
    </citation>
    <scope>NUCLEOTIDE SEQUENCE [LARGE SCALE GENOMIC DNA]</scope>
    <source>
        <strain evidence="2 3">S276</strain>
    </source>
</reference>
<keyword evidence="3" id="KW-1185">Reference proteome</keyword>
<sequence length="140" mass="16222">MKVEELSGVGPVNAVKLRQAAQITTPSELLDRCATIRGRRDIKERTGIKKKVLLDWVKTADLFRIKGLGPHFSELLKQTGVSTVRELRYREGNELLQKMKALNEERRVTRRQPTLDLVRHWIDQSRRLVDVVEFPSNFCK</sequence>
<comment type="caution">
    <text evidence="2">The sequence shown here is derived from an EMBL/GenBank/DDBJ whole genome shotgun (WGS) entry which is preliminary data.</text>
</comment>
<dbReference type="EMBL" id="BFEA01000029">
    <property type="protein sequence ID" value="GBG62456.1"/>
    <property type="molecule type" value="Genomic_DNA"/>
</dbReference>
<dbReference type="Gene3D" id="1.10.150.20">
    <property type="entry name" value="5' to 3' exonuclease, C-terminal subdomain"/>
    <property type="match status" value="1"/>
</dbReference>
<dbReference type="Gramene" id="GBG62456">
    <property type="protein sequence ID" value="GBG62456"/>
    <property type="gene ID" value="CBR_g30777"/>
</dbReference>
<evidence type="ECO:0000313" key="2">
    <source>
        <dbReference type="EMBL" id="GBG62456.1"/>
    </source>
</evidence>
<gene>
    <name evidence="2" type="ORF">CBR_g30777</name>
</gene>
<dbReference type="Proteomes" id="UP000265515">
    <property type="component" value="Unassembled WGS sequence"/>
</dbReference>